<dbReference type="Proteomes" id="UP000215223">
    <property type="component" value="Unassembled WGS sequence"/>
</dbReference>
<reference evidence="1 2" key="1">
    <citation type="submission" date="2017-07" db="EMBL/GenBank/DDBJ databases">
        <title>Amycolatopsis thailandensis Genome sequencing and assembly.</title>
        <authorList>
            <person name="Kaur N."/>
            <person name="Mayilraj S."/>
        </authorList>
    </citation>
    <scope>NUCLEOTIDE SEQUENCE [LARGE SCALE GENOMIC DNA]</scope>
    <source>
        <strain evidence="1 2">JCM 16380</strain>
    </source>
</reference>
<organism evidence="1 2">
    <name type="scientific">Amycolatopsis thailandensis</name>
    <dbReference type="NCBI Taxonomy" id="589330"/>
    <lineage>
        <taxon>Bacteria</taxon>
        <taxon>Bacillati</taxon>
        <taxon>Actinomycetota</taxon>
        <taxon>Actinomycetes</taxon>
        <taxon>Pseudonocardiales</taxon>
        <taxon>Pseudonocardiaceae</taxon>
        <taxon>Amycolatopsis</taxon>
    </lineage>
</organism>
<evidence type="ECO:0008006" key="3">
    <source>
        <dbReference type="Google" id="ProtNLM"/>
    </source>
</evidence>
<comment type="caution">
    <text evidence="1">The sequence shown here is derived from an EMBL/GenBank/DDBJ whole genome shotgun (WGS) entry which is preliminary data.</text>
</comment>
<name>A0A229RSA4_9PSEU</name>
<dbReference type="AlphaFoldDB" id="A0A229RSA4"/>
<accession>A0A229RSA4</accession>
<dbReference type="EMBL" id="NMQT01000112">
    <property type="protein sequence ID" value="OXM49405.1"/>
    <property type="molecule type" value="Genomic_DNA"/>
</dbReference>
<dbReference type="OrthoDB" id="4310309at2"/>
<keyword evidence="2" id="KW-1185">Reference proteome</keyword>
<evidence type="ECO:0000313" key="2">
    <source>
        <dbReference type="Proteomes" id="UP000215223"/>
    </source>
</evidence>
<protein>
    <recommendedName>
        <fullName evidence="3">HAF repeat-containing protein</fullName>
    </recommendedName>
</protein>
<proteinExistence type="predicted"/>
<dbReference type="RefSeq" id="WP_093937390.1">
    <property type="nucleotide sequence ID" value="NZ_JBITFT010000016.1"/>
</dbReference>
<sequence>MLERTGYTAIDLRPLTGGEGTSAYSVSDTEFVVGESGSTPARWNREGVPSALAVLDGYSGGRACGVNKTGVTAGILHDGEHLLPVRWDPAGGVQRLDLPDGTISGAVNRINDRGSMLGGAMEPGYRWRAVRWTPDSRLAELEPLTADGETQAHDLNELDEVAGTAKDGSGARTAVRWSRTGEVSRLPSPRRATAHCINDQGVVAADGVSWNRDGQATLLTGGPVFRTGQTLKLTNDGATIGWGATTDGQQIGIRWNRSGEPTVLPPLPPDTTSTCFDIDDAGVVVGESAGGTKVRPVWWDEDATPHPLPSPAGLDAIVAQHITMTGNVIIGYGYDPAEATYRGIAWYRT</sequence>
<gene>
    <name evidence="1" type="ORF">CFP71_30390</name>
</gene>
<evidence type="ECO:0000313" key="1">
    <source>
        <dbReference type="EMBL" id="OXM49405.1"/>
    </source>
</evidence>